<gene>
    <name evidence="1" type="ORF">NCTC12965_04995</name>
</gene>
<dbReference type="RefSeq" id="WP_024483485.1">
    <property type="nucleotide sequence ID" value="NZ_CAMKUH010000003.1"/>
</dbReference>
<dbReference type="EMBL" id="CABEEZ010000109">
    <property type="protein sequence ID" value="VTR43758.1"/>
    <property type="molecule type" value="Genomic_DNA"/>
</dbReference>
<dbReference type="GeneID" id="30320949"/>
<accession>A0A0F7HAP3</accession>
<dbReference type="KEGG" id="sfw:WN53_12285"/>
<name>A0A0F7HAP3_SERFO</name>
<sequence length="167" mass="17647">MKKILLSVVAAAILSSTVANAAPGINKKISIVATINDAIFVSKPDGSTWYDTEELFASDRYQTTFASNDLPVRIYSTTDKVDVTMVQPLTVTRADSAQLDGVKVTLGGMELSTATAAELTQTTPVTGGFDNTYTLKITADAPTNVAAGTTTNGDYQGDLVMLFEPMP</sequence>
<dbReference type="Gene3D" id="2.60.40.2040">
    <property type="entry name" value="CFA/I fimbrial subunit E, pilin domain"/>
    <property type="match status" value="1"/>
</dbReference>
<dbReference type="InterPro" id="IPR007540">
    <property type="entry name" value="Fimbrial_CS1-type"/>
</dbReference>
<dbReference type="GO" id="GO:0009289">
    <property type="term" value="C:pilus"/>
    <property type="evidence" value="ECO:0007669"/>
    <property type="project" value="InterPro"/>
</dbReference>
<protein>
    <submittedName>
        <fullName evidence="1">Uncharacterized protein</fullName>
    </submittedName>
</protein>
<proteinExistence type="predicted"/>
<organism evidence="1">
    <name type="scientific">Serratia fonticola</name>
    <dbReference type="NCBI Taxonomy" id="47917"/>
    <lineage>
        <taxon>Bacteria</taxon>
        <taxon>Pseudomonadati</taxon>
        <taxon>Pseudomonadota</taxon>
        <taxon>Gammaproteobacteria</taxon>
        <taxon>Enterobacterales</taxon>
        <taxon>Yersiniaceae</taxon>
        <taxon>Serratia</taxon>
    </lineage>
</organism>
<reference evidence="1" key="1">
    <citation type="submission" date="2019-05" db="EMBL/GenBank/DDBJ databases">
        <authorList>
            <consortium name="Pathogen Informatics"/>
        </authorList>
    </citation>
    <scope>NUCLEOTIDE SEQUENCE [LARGE SCALE GENOMIC DNA]</scope>
    <source>
        <strain evidence="1">NCTC12965</strain>
    </source>
</reference>
<dbReference type="AlphaFoldDB" id="A0A0F7HAP3"/>
<evidence type="ECO:0000313" key="1">
    <source>
        <dbReference type="EMBL" id="VTR43758.1"/>
    </source>
</evidence>
<dbReference type="Pfam" id="PF04449">
    <property type="entry name" value="Fimbrial_CS1"/>
    <property type="match status" value="1"/>
</dbReference>